<dbReference type="OrthoDB" id="9792525at2"/>
<evidence type="ECO:0000313" key="1">
    <source>
        <dbReference type="EMBL" id="RUL88674.1"/>
    </source>
</evidence>
<accession>A0A432MMJ9</accession>
<keyword evidence="2" id="KW-1185">Reference proteome</keyword>
<dbReference type="InterPro" id="IPR018714">
    <property type="entry name" value="DUF2237"/>
</dbReference>
<organism evidence="1 2">
    <name type="scientific">Tautonia sociabilis</name>
    <dbReference type="NCBI Taxonomy" id="2080755"/>
    <lineage>
        <taxon>Bacteria</taxon>
        <taxon>Pseudomonadati</taxon>
        <taxon>Planctomycetota</taxon>
        <taxon>Planctomycetia</taxon>
        <taxon>Isosphaerales</taxon>
        <taxon>Isosphaeraceae</taxon>
        <taxon>Tautonia</taxon>
    </lineage>
</organism>
<proteinExistence type="predicted"/>
<dbReference type="AlphaFoldDB" id="A0A432MMJ9"/>
<dbReference type="EMBL" id="RYZH01000008">
    <property type="protein sequence ID" value="RUL88674.1"/>
    <property type="molecule type" value="Genomic_DNA"/>
</dbReference>
<dbReference type="Gene3D" id="3.30.56.110">
    <property type="entry name" value="Protein of unknown function DUF2237"/>
    <property type="match status" value="1"/>
</dbReference>
<dbReference type="PANTHER" id="PTHR37466:SF1">
    <property type="entry name" value="SLR1628 PROTEIN"/>
    <property type="match status" value="1"/>
</dbReference>
<evidence type="ECO:0000313" key="2">
    <source>
        <dbReference type="Proteomes" id="UP000280296"/>
    </source>
</evidence>
<dbReference type="PANTHER" id="PTHR37466">
    <property type="entry name" value="SLR1628 PROTEIN"/>
    <property type="match status" value="1"/>
</dbReference>
<sequence length="121" mass="13203">MAKNVLGGNLEACGIDPMTGFFRDGCCHTGADDIGLHLVCAEVTREFLDFSRRRGNDLVTPMPQFGFPGLKPGDRWCLCVERWKEAMEAGVAPPVVLEATHISTLEFVSIEELKAHALGVD</sequence>
<reference evidence="1 2" key="2">
    <citation type="submission" date="2019-01" db="EMBL/GenBank/DDBJ databases">
        <title>Tautonia sociabilis, a novel thermotolerant planctomycete of Isosphaeraceae family, isolated from a 4000 m deep subterranean habitat.</title>
        <authorList>
            <person name="Kovaleva O.L."/>
            <person name="Elcheninov A.G."/>
            <person name="Van Heerden E."/>
            <person name="Toshchakov S.V."/>
            <person name="Novikov A."/>
            <person name="Bonch-Osmolovskaya E.A."/>
            <person name="Kublanov I.V."/>
        </authorList>
    </citation>
    <scope>NUCLEOTIDE SEQUENCE [LARGE SCALE GENOMIC DNA]</scope>
    <source>
        <strain evidence="1 2">GM2012</strain>
    </source>
</reference>
<comment type="caution">
    <text evidence="1">The sequence shown here is derived from an EMBL/GenBank/DDBJ whole genome shotgun (WGS) entry which is preliminary data.</text>
</comment>
<gene>
    <name evidence="1" type="ORF">TsocGM_05925</name>
</gene>
<dbReference type="RefSeq" id="WP_126724381.1">
    <property type="nucleotide sequence ID" value="NZ_RYZH01000008.1"/>
</dbReference>
<reference evidence="1 2" key="1">
    <citation type="submission" date="2018-12" db="EMBL/GenBank/DDBJ databases">
        <authorList>
            <person name="Toschakov S.V."/>
        </authorList>
    </citation>
    <scope>NUCLEOTIDE SEQUENCE [LARGE SCALE GENOMIC DNA]</scope>
    <source>
        <strain evidence="1 2">GM2012</strain>
    </source>
</reference>
<name>A0A432MMJ9_9BACT</name>
<dbReference type="Proteomes" id="UP000280296">
    <property type="component" value="Unassembled WGS sequence"/>
</dbReference>
<protein>
    <submittedName>
        <fullName evidence="1">DUF2237 domain-containing protein</fullName>
    </submittedName>
</protein>
<dbReference type="Pfam" id="PF09996">
    <property type="entry name" value="DUF2237"/>
    <property type="match status" value="1"/>
</dbReference>